<dbReference type="InterPro" id="IPR009948">
    <property type="entry name" value="Syd"/>
</dbReference>
<evidence type="ECO:0000256" key="1">
    <source>
        <dbReference type="ARBA" id="ARBA00022475"/>
    </source>
</evidence>
<dbReference type="EMBL" id="PIPO01000001">
    <property type="protein sequence ID" value="RUO34654.1"/>
    <property type="molecule type" value="Genomic_DNA"/>
</dbReference>
<dbReference type="InterPro" id="IPR038228">
    <property type="entry name" value="Syd_sf"/>
</dbReference>
<comment type="caution">
    <text evidence="5">The sequence shown here is derived from an EMBL/GenBank/DDBJ whole genome shotgun (WGS) entry which is preliminary data.</text>
</comment>
<dbReference type="GO" id="GO:0009898">
    <property type="term" value="C:cytoplasmic side of plasma membrane"/>
    <property type="evidence" value="ECO:0007669"/>
    <property type="project" value="InterPro"/>
</dbReference>
<keyword evidence="2" id="KW-0997">Cell inner membrane</keyword>
<dbReference type="NCBIfam" id="NF003439">
    <property type="entry name" value="PRK04968.1"/>
    <property type="match status" value="1"/>
</dbReference>
<keyword evidence="4" id="KW-0175">Coiled coil</keyword>
<name>A0A432WLL7_9GAMM</name>
<keyword evidence="6" id="KW-1185">Reference proteome</keyword>
<reference evidence="5 6" key="1">
    <citation type="journal article" date="2011" name="Front. Microbiol.">
        <title>Genomic signatures of strain selection and enhancement in Bacillus atrophaeus var. globigii, a historical biowarfare simulant.</title>
        <authorList>
            <person name="Gibbons H.S."/>
            <person name="Broomall S.M."/>
            <person name="McNew L.A."/>
            <person name="Daligault H."/>
            <person name="Chapman C."/>
            <person name="Bruce D."/>
            <person name="Karavis M."/>
            <person name="Krepps M."/>
            <person name="McGregor P.A."/>
            <person name="Hong C."/>
            <person name="Park K.H."/>
            <person name="Akmal A."/>
            <person name="Feldman A."/>
            <person name="Lin J.S."/>
            <person name="Chang W.E."/>
            <person name="Higgs B.W."/>
            <person name="Demirev P."/>
            <person name="Lindquist J."/>
            <person name="Liem A."/>
            <person name="Fochler E."/>
            <person name="Read T.D."/>
            <person name="Tapia R."/>
            <person name="Johnson S."/>
            <person name="Bishop-Lilly K.A."/>
            <person name="Detter C."/>
            <person name="Han C."/>
            <person name="Sozhamannan S."/>
            <person name="Rosenzweig C.N."/>
            <person name="Skowronski E.W."/>
        </authorList>
    </citation>
    <scope>NUCLEOTIDE SEQUENCE [LARGE SCALE GENOMIC DNA]</scope>
    <source>
        <strain evidence="5 6">Y4G10-17</strain>
    </source>
</reference>
<dbReference type="Gene3D" id="3.40.1580.20">
    <property type="entry name" value="Syd protein"/>
    <property type="match status" value="1"/>
</dbReference>
<evidence type="ECO:0000256" key="4">
    <source>
        <dbReference type="SAM" id="Coils"/>
    </source>
</evidence>
<dbReference type="AlphaFoldDB" id="A0A432WLL7"/>
<evidence type="ECO:0000313" key="6">
    <source>
        <dbReference type="Proteomes" id="UP000287823"/>
    </source>
</evidence>
<dbReference type="CDD" id="cd16323">
    <property type="entry name" value="Syd"/>
    <property type="match status" value="1"/>
</dbReference>
<proteinExistence type="predicted"/>
<evidence type="ECO:0000256" key="2">
    <source>
        <dbReference type="ARBA" id="ARBA00022519"/>
    </source>
</evidence>
<keyword evidence="3" id="KW-0472">Membrane</keyword>
<evidence type="ECO:0000256" key="3">
    <source>
        <dbReference type="ARBA" id="ARBA00023136"/>
    </source>
</evidence>
<dbReference type="Pfam" id="PF07348">
    <property type="entry name" value="Syd"/>
    <property type="match status" value="1"/>
</dbReference>
<keyword evidence="1" id="KW-1003">Cell membrane</keyword>
<evidence type="ECO:0000313" key="5">
    <source>
        <dbReference type="EMBL" id="RUO34654.1"/>
    </source>
</evidence>
<dbReference type="Proteomes" id="UP000287823">
    <property type="component" value="Unassembled WGS sequence"/>
</dbReference>
<organism evidence="5 6">
    <name type="scientific">Aliidiomarina soli</name>
    <dbReference type="NCBI Taxonomy" id="1928574"/>
    <lineage>
        <taxon>Bacteria</taxon>
        <taxon>Pseudomonadati</taxon>
        <taxon>Pseudomonadota</taxon>
        <taxon>Gammaproteobacteria</taxon>
        <taxon>Alteromonadales</taxon>
        <taxon>Idiomarinaceae</taxon>
        <taxon>Aliidiomarina</taxon>
    </lineage>
</organism>
<gene>
    <name evidence="5" type="ORF">CWE14_01220</name>
</gene>
<feature type="coiled-coil region" evidence="4">
    <location>
        <begin position="21"/>
        <end position="48"/>
    </location>
</feature>
<sequence>MDTPVITMLGIVILHKVNRYMSDSTEHNARLQQALADLQQRYRQAYTEAGMVPQTEYLDEWQAPCYDGEVRFGLIPWRAVVQQPVTNFSDVERGLESHLHTDVQLFYATYFAADLHVALDGHPMTLSQVMCVEDVERLHRNLIAHVLMKRQLQQDVTLFIGTSDASDDLIVSVNNLTGEVGLEYAGKPQHEKLADNLTEFLQRLDVRVVTDA</sequence>
<accession>A0A432WLL7</accession>
<protein>
    <submittedName>
        <fullName evidence="5">SecY-interacting protein</fullName>
    </submittedName>
</protein>